<feature type="transmembrane region" description="Helical" evidence="7">
    <location>
        <begin position="136"/>
        <end position="157"/>
    </location>
</feature>
<feature type="transmembrane region" description="Helical" evidence="7">
    <location>
        <begin position="7"/>
        <end position="27"/>
    </location>
</feature>
<evidence type="ECO:0000256" key="3">
    <source>
        <dbReference type="ARBA" id="ARBA00007931"/>
    </source>
</evidence>
<name>A0ABR8XE49_9BACL</name>
<organism evidence="9 10">
    <name type="scientific">Ureibacillus galli</name>
    <dbReference type="NCBI Taxonomy" id="2762222"/>
    <lineage>
        <taxon>Bacteria</taxon>
        <taxon>Bacillati</taxon>
        <taxon>Bacillota</taxon>
        <taxon>Bacilli</taxon>
        <taxon>Bacillales</taxon>
        <taxon>Caryophanaceae</taxon>
        <taxon>Ureibacillus</taxon>
    </lineage>
</organism>
<dbReference type="Pfam" id="PF02163">
    <property type="entry name" value="Peptidase_M50"/>
    <property type="match status" value="1"/>
</dbReference>
<evidence type="ECO:0000313" key="10">
    <source>
        <dbReference type="Proteomes" id="UP000640930"/>
    </source>
</evidence>
<evidence type="ECO:0000256" key="5">
    <source>
        <dbReference type="ARBA" id="ARBA00022989"/>
    </source>
</evidence>
<evidence type="ECO:0000256" key="2">
    <source>
        <dbReference type="ARBA" id="ARBA00004141"/>
    </source>
</evidence>
<evidence type="ECO:0000256" key="6">
    <source>
        <dbReference type="ARBA" id="ARBA00023136"/>
    </source>
</evidence>
<evidence type="ECO:0000256" key="7">
    <source>
        <dbReference type="SAM" id="Phobius"/>
    </source>
</evidence>
<evidence type="ECO:0000256" key="1">
    <source>
        <dbReference type="ARBA" id="ARBA00001947"/>
    </source>
</evidence>
<comment type="cofactor">
    <cofactor evidence="1">
        <name>Zn(2+)</name>
        <dbReference type="ChEBI" id="CHEBI:29105"/>
    </cofactor>
</comment>
<gene>
    <name evidence="9" type="ORF">H9636_12565</name>
</gene>
<keyword evidence="4 7" id="KW-0812">Transmembrane</keyword>
<protein>
    <submittedName>
        <fullName evidence="9">Site-2 protease family protein</fullName>
    </submittedName>
</protein>
<feature type="domain" description="Peptidase M50" evidence="8">
    <location>
        <begin position="37"/>
        <end position="245"/>
    </location>
</feature>
<evidence type="ECO:0000313" key="9">
    <source>
        <dbReference type="EMBL" id="MBD8027486.1"/>
    </source>
</evidence>
<proteinExistence type="inferred from homology"/>
<keyword evidence="6 7" id="KW-0472">Membrane</keyword>
<comment type="caution">
    <text evidence="9">The sequence shown here is derived from an EMBL/GenBank/DDBJ whole genome shotgun (WGS) entry which is preliminary data.</text>
</comment>
<evidence type="ECO:0000259" key="8">
    <source>
        <dbReference type="Pfam" id="PF02163"/>
    </source>
</evidence>
<dbReference type="Proteomes" id="UP000640930">
    <property type="component" value="Unassembled WGS sequence"/>
</dbReference>
<dbReference type="GO" id="GO:0008233">
    <property type="term" value="F:peptidase activity"/>
    <property type="evidence" value="ECO:0007669"/>
    <property type="project" value="UniProtKB-KW"/>
</dbReference>
<keyword evidence="9" id="KW-0378">Hydrolase</keyword>
<dbReference type="EMBL" id="JACSQA010000019">
    <property type="protein sequence ID" value="MBD8027486.1"/>
    <property type="molecule type" value="Genomic_DNA"/>
</dbReference>
<comment type="subcellular location">
    <subcellularLocation>
        <location evidence="2">Membrane</location>
        <topology evidence="2">Multi-pass membrane protein</topology>
    </subcellularLocation>
</comment>
<keyword evidence="9" id="KW-0645">Protease</keyword>
<evidence type="ECO:0000256" key="4">
    <source>
        <dbReference type="ARBA" id="ARBA00022692"/>
    </source>
</evidence>
<dbReference type="InterPro" id="IPR008915">
    <property type="entry name" value="Peptidase_M50"/>
</dbReference>
<keyword evidence="10" id="KW-1185">Reference proteome</keyword>
<reference evidence="9 10" key="1">
    <citation type="submission" date="2020-08" db="EMBL/GenBank/DDBJ databases">
        <title>A Genomic Blueprint of the Chicken Gut Microbiome.</title>
        <authorList>
            <person name="Gilroy R."/>
            <person name="Ravi A."/>
            <person name="Getino M."/>
            <person name="Pursley I."/>
            <person name="Horton D.L."/>
            <person name="Alikhan N.-F."/>
            <person name="Baker D."/>
            <person name="Gharbi K."/>
            <person name="Hall N."/>
            <person name="Watson M."/>
            <person name="Adriaenssens E.M."/>
            <person name="Foster-Nyarko E."/>
            <person name="Jarju S."/>
            <person name="Secka A."/>
            <person name="Antonio M."/>
            <person name="Oren A."/>
            <person name="Chaudhuri R."/>
            <person name="La Ragione R.M."/>
            <person name="Hildebrand F."/>
            <person name="Pallen M.J."/>
        </authorList>
    </citation>
    <scope>NUCLEOTIDE SEQUENCE [LARGE SCALE GENOMIC DNA]</scope>
    <source>
        <strain evidence="9 10">Re31</strain>
    </source>
</reference>
<accession>A0ABR8XE49</accession>
<feature type="transmembrane region" description="Helical" evidence="7">
    <location>
        <begin position="112"/>
        <end position="130"/>
    </location>
</feature>
<dbReference type="RefSeq" id="WP_191707905.1">
    <property type="nucleotide sequence ID" value="NZ_JACSQA010000019.1"/>
</dbReference>
<comment type="similarity">
    <text evidence="3">Belongs to the peptidase M50B family.</text>
</comment>
<sequence length="354" mass="40328">MGFITKPIGVTLIAAIIIGLFNFTNLADMANLIGINLVLLFFTLFIHELGHVLLGVGAGYRFNYLTVGPITIENTERIHMKWNDSWFLFGGVASCTPLSSDLTSIAKQHKRFVAGGPLFSIVTAIASFIVGKIFDIQFIIYFSILNLIIFIATILPYKGALKSDGRVLMELSRGGKETEQFLVSLLLLKEMNSPKHPMEWSEELIEQAKTLPPTVDNATVAYILFYYTILKEGYEKASELIEPFKQIPVTKENKFALYFIQHIQQIDFIVQKNDNEERIMQFHQFMNPMEPISFKRSEAILAILKGNQQEAVRKLSEVMKEIQKGKRLFGFFYAEEQLTNYLKKVMGLEEFVKV</sequence>
<keyword evidence="5 7" id="KW-1133">Transmembrane helix</keyword>
<dbReference type="GO" id="GO:0006508">
    <property type="term" value="P:proteolysis"/>
    <property type="evidence" value="ECO:0007669"/>
    <property type="project" value="UniProtKB-KW"/>
</dbReference>
<feature type="transmembrane region" description="Helical" evidence="7">
    <location>
        <begin position="33"/>
        <end position="54"/>
    </location>
</feature>